<feature type="domain" description="Acyltransferase 3" evidence="2">
    <location>
        <begin position="5"/>
        <end position="327"/>
    </location>
</feature>
<feature type="domain" description="SGNH" evidence="3">
    <location>
        <begin position="410"/>
        <end position="623"/>
    </location>
</feature>
<feature type="transmembrane region" description="Helical" evidence="1">
    <location>
        <begin position="72"/>
        <end position="91"/>
    </location>
</feature>
<dbReference type="Proteomes" id="UP000184520">
    <property type="component" value="Unassembled WGS sequence"/>
</dbReference>
<dbReference type="OrthoDB" id="9767863at2"/>
<protein>
    <submittedName>
        <fullName evidence="4">Peptidoglycan/LPS O-acetylase OafA/YrhL, contains acyltransferase and SGNH-hydrolase domains</fullName>
    </submittedName>
</protein>
<evidence type="ECO:0000313" key="4">
    <source>
        <dbReference type="EMBL" id="SHG09394.1"/>
    </source>
</evidence>
<feature type="transmembrane region" description="Helical" evidence="1">
    <location>
        <begin position="279"/>
        <end position="300"/>
    </location>
</feature>
<dbReference type="Pfam" id="PF01757">
    <property type="entry name" value="Acyl_transf_3"/>
    <property type="match status" value="1"/>
</dbReference>
<evidence type="ECO:0000313" key="5">
    <source>
        <dbReference type="Proteomes" id="UP000184520"/>
    </source>
</evidence>
<keyword evidence="4" id="KW-0012">Acyltransferase</keyword>
<feature type="transmembrane region" description="Helical" evidence="1">
    <location>
        <begin position="312"/>
        <end position="331"/>
    </location>
</feature>
<dbReference type="RefSeq" id="WP_073319516.1">
    <property type="nucleotide sequence ID" value="NZ_FQWD01000002.1"/>
</dbReference>
<keyword evidence="1" id="KW-0812">Transmembrane</keyword>
<feature type="transmembrane region" description="Helical" evidence="1">
    <location>
        <begin position="31"/>
        <end position="51"/>
    </location>
</feature>
<dbReference type="PANTHER" id="PTHR23028:SF53">
    <property type="entry name" value="ACYL_TRANSF_3 DOMAIN-CONTAINING PROTEIN"/>
    <property type="match status" value="1"/>
</dbReference>
<keyword evidence="4" id="KW-0378">Hydrolase</keyword>
<dbReference type="Pfam" id="PF19040">
    <property type="entry name" value="SGNH"/>
    <property type="match status" value="1"/>
</dbReference>
<feature type="transmembrane region" description="Helical" evidence="1">
    <location>
        <begin position="7"/>
        <end position="25"/>
    </location>
</feature>
<dbReference type="PANTHER" id="PTHR23028">
    <property type="entry name" value="ACETYLTRANSFERASE"/>
    <property type="match status" value="1"/>
</dbReference>
<keyword evidence="1" id="KW-1133">Transmembrane helix</keyword>
<dbReference type="GO" id="GO:0016020">
    <property type="term" value="C:membrane"/>
    <property type="evidence" value="ECO:0007669"/>
    <property type="project" value="TreeGrafter"/>
</dbReference>
<dbReference type="AlphaFoldDB" id="A0A1M5H0A5"/>
<dbReference type="STRING" id="634436.SAMN05216361_1253"/>
<dbReference type="GO" id="GO:0009103">
    <property type="term" value="P:lipopolysaccharide biosynthetic process"/>
    <property type="evidence" value="ECO:0007669"/>
    <property type="project" value="TreeGrafter"/>
</dbReference>
<keyword evidence="4" id="KW-0808">Transferase</keyword>
<reference evidence="5" key="1">
    <citation type="submission" date="2016-11" db="EMBL/GenBank/DDBJ databases">
        <authorList>
            <person name="Varghese N."/>
            <person name="Submissions S."/>
        </authorList>
    </citation>
    <scope>NUCLEOTIDE SEQUENCE [LARGE SCALE GENOMIC DNA]</scope>
    <source>
        <strain evidence="5">CGMCC 1.8995</strain>
    </source>
</reference>
<dbReference type="GO" id="GO:0016747">
    <property type="term" value="F:acyltransferase activity, transferring groups other than amino-acyl groups"/>
    <property type="evidence" value="ECO:0007669"/>
    <property type="project" value="InterPro"/>
</dbReference>
<accession>A0A1M5H0A5</accession>
<feature type="transmembrane region" description="Helical" evidence="1">
    <location>
        <begin position="346"/>
        <end position="365"/>
    </location>
</feature>
<feature type="transmembrane region" description="Helical" evidence="1">
    <location>
        <begin position="222"/>
        <end position="240"/>
    </location>
</feature>
<evidence type="ECO:0000259" key="2">
    <source>
        <dbReference type="Pfam" id="PF01757"/>
    </source>
</evidence>
<evidence type="ECO:0000256" key="1">
    <source>
        <dbReference type="SAM" id="Phobius"/>
    </source>
</evidence>
<dbReference type="InterPro" id="IPR002656">
    <property type="entry name" value="Acyl_transf_3_dom"/>
</dbReference>
<gene>
    <name evidence="4" type="ORF">SAMN05216361_1253</name>
</gene>
<organism evidence="4 5">
    <name type="scientific">Marisediminitalea aggregata</name>
    <dbReference type="NCBI Taxonomy" id="634436"/>
    <lineage>
        <taxon>Bacteria</taxon>
        <taxon>Pseudomonadati</taxon>
        <taxon>Pseudomonadota</taxon>
        <taxon>Gammaproteobacteria</taxon>
        <taxon>Alteromonadales</taxon>
        <taxon>Alteromonadaceae</taxon>
        <taxon>Marisediminitalea</taxon>
    </lineage>
</organism>
<dbReference type="GO" id="GO:0016787">
    <property type="term" value="F:hydrolase activity"/>
    <property type="evidence" value="ECO:0007669"/>
    <property type="project" value="UniProtKB-KW"/>
</dbReference>
<dbReference type="InterPro" id="IPR050879">
    <property type="entry name" value="Acyltransferase_3"/>
</dbReference>
<feature type="transmembrane region" description="Helical" evidence="1">
    <location>
        <begin position="196"/>
        <end position="216"/>
    </location>
</feature>
<keyword evidence="5" id="KW-1185">Reference proteome</keyword>
<name>A0A1M5H0A5_9ALTE</name>
<feature type="transmembrane region" description="Helical" evidence="1">
    <location>
        <begin position="164"/>
        <end position="184"/>
    </location>
</feature>
<dbReference type="InterPro" id="IPR043968">
    <property type="entry name" value="SGNH"/>
</dbReference>
<evidence type="ECO:0000259" key="3">
    <source>
        <dbReference type="Pfam" id="PF19040"/>
    </source>
</evidence>
<proteinExistence type="predicted"/>
<keyword evidence="1" id="KW-0472">Membrane</keyword>
<dbReference type="EMBL" id="FQWD01000002">
    <property type="protein sequence ID" value="SHG09394.1"/>
    <property type="molecule type" value="Genomic_DNA"/>
</dbReference>
<sequence>MKYRKDIDGLRAVAVLPVLIFHAKLGFFHGGFLGVDVFFVISGFLITSILVEEISQKTFSFANFYERRVRRLLPALIFMTAATSVLAYQLMITVDLKGYGNSLVAMSLFSSNIFFWLDSGYFDRVADLKPMLHTWSLAVEEQYYFFFPLVLLIVLRWVPKLLTLTVLTILVISLGLASWAAVNAPDANFYLLPTRAWELMFGSLASILIFNNVQILERLSTANAFKNGALIVLFICLIWFDESIPHPSMLTLIPVLATLVLIVIPAPDSLAHKLLTLRPMVFTGLISYSLYLWHQPLLVFNRYMSAKSDASVRIAILLAAFALAFVSWRYIEKPFRHRNVTTRKQVYSFCAVSFAAIIGFGLYAGQDGLPSRYTQEQQALLSYLQYNAPAGQPQDNAHCFLGENETHKALSESCFDSGSVLLWGDSHANALAKGLRYKLGEKLNETTSSACLPLIDTHFPHRKHCQTTNDFVIEHIQQANYNTIVLHGNWISHPDKIDALSETLAALQTVNARIIVVGGVPHYLPDLPSFLLTKRLLLDADSAPVKVEPTLFAEIEAIDTKLMAASKQFDNVTFVSALASFCASQEQCQVILPSATEERQWVPAAWDYGHVTLEGALLLSDQIPVNTNQN</sequence>
<feature type="transmembrane region" description="Helical" evidence="1">
    <location>
        <begin position="249"/>
        <end position="267"/>
    </location>
</feature>